<gene>
    <name evidence="4" type="ORF">Sipo8835_16990</name>
</gene>
<feature type="region of interest" description="Disordered" evidence="1">
    <location>
        <begin position="378"/>
        <end position="442"/>
    </location>
</feature>
<dbReference type="Gene3D" id="3.30.10.20">
    <property type="match status" value="1"/>
</dbReference>
<accession>A0AAE9B0R6</accession>
<evidence type="ECO:0000259" key="3">
    <source>
        <dbReference type="PROSITE" id="PS51178"/>
    </source>
</evidence>
<dbReference type="CDD" id="cd06577">
    <property type="entry name" value="PASTA_pknB"/>
    <property type="match status" value="1"/>
</dbReference>
<evidence type="ECO:0000313" key="4">
    <source>
        <dbReference type="EMBL" id="TQE33818.1"/>
    </source>
</evidence>
<feature type="compositionally biased region" description="Gly residues" evidence="1">
    <location>
        <begin position="394"/>
        <end position="442"/>
    </location>
</feature>
<dbReference type="Pfam" id="PF20568">
    <property type="entry name" value="DUF6777"/>
    <property type="match status" value="1"/>
</dbReference>
<protein>
    <submittedName>
        <fullName evidence="4">PASTA domain-containing protein</fullName>
    </submittedName>
</protein>
<feature type="compositionally biased region" description="Polar residues" evidence="1">
    <location>
        <begin position="283"/>
        <end position="297"/>
    </location>
</feature>
<dbReference type="RefSeq" id="WP_141582717.1">
    <property type="nucleotide sequence ID" value="NZ_SPAZ01000147.1"/>
</dbReference>
<feature type="region of interest" description="Disordered" evidence="1">
    <location>
        <begin position="256"/>
        <end position="310"/>
    </location>
</feature>
<dbReference type="AlphaFoldDB" id="A0AAE9B0R6"/>
<evidence type="ECO:0000256" key="2">
    <source>
        <dbReference type="SAM" id="Phobius"/>
    </source>
</evidence>
<feature type="domain" description="PASTA" evidence="3">
    <location>
        <begin position="307"/>
        <end position="374"/>
    </location>
</feature>
<reference evidence="4 5" key="1">
    <citation type="submission" date="2019-03" db="EMBL/GenBank/DDBJ databases">
        <title>Comparative genomic analyses of the sweetpotato soil rot pathogen, Streptomyces ipomoeae.</title>
        <authorList>
            <person name="Ruschel Soares N."/>
            <person name="Badger J.H."/>
            <person name="Huguet-Tapia J.C."/>
            <person name="Clark C.A."/>
            <person name="Pettis G.S."/>
        </authorList>
    </citation>
    <scope>NUCLEOTIDE SEQUENCE [LARGE SCALE GENOMIC DNA]</scope>
    <source>
        <strain evidence="4 5">88-35</strain>
    </source>
</reference>
<keyword evidence="2" id="KW-0812">Transmembrane</keyword>
<dbReference type="InterPro" id="IPR005543">
    <property type="entry name" value="PASTA_dom"/>
</dbReference>
<evidence type="ECO:0000313" key="5">
    <source>
        <dbReference type="Proteomes" id="UP000318720"/>
    </source>
</evidence>
<keyword evidence="2" id="KW-1133">Transmembrane helix</keyword>
<dbReference type="InterPro" id="IPR046704">
    <property type="entry name" value="DUF6777"/>
</dbReference>
<evidence type="ECO:0000256" key="1">
    <source>
        <dbReference type="SAM" id="MobiDB-lite"/>
    </source>
</evidence>
<dbReference type="Proteomes" id="UP000318720">
    <property type="component" value="Unassembled WGS sequence"/>
</dbReference>
<dbReference type="Pfam" id="PF03793">
    <property type="entry name" value="PASTA"/>
    <property type="match status" value="1"/>
</dbReference>
<feature type="compositionally biased region" description="Low complexity" evidence="1">
    <location>
        <begin position="298"/>
        <end position="310"/>
    </location>
</feature>
<dbReference type="PROSITE" id="PS51178">
    <property type="entry name" value="PASTA"/>
    <property type="match status" value="1"/>
</dbReference>
<name>A0AAE9B0R6_9ACTN</name>
<feature type="transmembrane region" description="Helical" evidence="2">
    <location>
        <begin position="21"/>
        <end position="44"/>
    </location>
</feature>
<sequence length="442" mass="45166">MKRIRGTGRGRTALAAGRGRTAVAAGGGRGAVSLLVIVIVIGLMTTGCSLIGRVAVRAVARGVPSAAPFFRQALALGTDIAIDRALSGRGGEKDGGEAGLYGGTTNPLQCDKGKLVEFLRKPENRRKAEQWAEVKGLGGVDEIAGYVEKLTPVLLRGDTLVKNHDYKKGKAKPFDALLEAGIAILVDALGEPAVQCSCGNPLSAFDHDIDEADVKFDGRNKKWSSYDKKKVAKVKPVAEEDEVEEYKLVNVEKPTTGLARETGTDGSEDEVLPEAPTDDVLVGSSTPTDVPTSDPSDTLTGEPTPTGTLPEEVPDVQGQLAEDARSFLESQGFRVTILDEVTGTAAPPGTIVRQTPEAYSPTPEDGAVTLIMEAVVAPPTDPTVTDRPTDDSGGVDGGMDGGLDGGLDGGGDGGGGAGGAGEDAGGADAGGTDAGTFGSGGM</sequence>
<keyword evidence="2" id="KW-0472">Membrane</keyword>
<dbReference type="SMART" id="SM00740">
    <property type="entry name" value="PASTA"/>
    <property type="match status" value="1"/>
</dbReference>
<organism evidence="4 5">
    <name type="scientific">Streptomyces ipomoeae</name>
    <dbReference type="NCBI Taxonomy" id="103232"/>
    <lineage>
        <taxon>Bacteria</taxon>
        <taxon>Bacillati</taxon>
        <taxon>Actinomycetota</taxon>
        <taxon>Actinomycetes</taxon>
        <taxon>Kitasatosporales</taxon>
        <taxon>Streptomycetaceae</taxon>
        <taxon>Streptomyces</taxon>
    </lineage>
</organism>
<dbReference type="EMBL" id="SPAZ01000147">
    <property type="protein sequence ID" value="TQE33818.1"/>
    <property type="molecule type" value="Genomic_DNA"/>
</dbReference>
<comment type="caution">
    <text evidence="4">The sequence shown here is derived from an EMBL/GenBank/DDBJ whole genome shotgun (WGS) entry which is preliminary data.</text>
</comment>
<proteinExistence type="predicted"/>